<evidence type="ECO:0000313" key="9">
    <source>
        <dbReference type="Proteomes" id="UP000003586"/>
    </source>
</evidence>
<dbReference type="Pfam" id="PF14322">
    <property type="entry name" value="SusD-like_3"/>
    <property type="match status" value="1"/>
</dbReference>
<evidence type="ECO:0000313" key="8">
    <source>
        <dbReference type="EMBL" id="AHF16695.1"/>
    </source>
</evidence>
<organism evidence="8 9">
    <name type="scientific">Niabella soli DSM 19437</name>
    <dbReference type="NCBI Taxonomy" id="929713"/>
    <lineage>
        <taxon>Bacteria</taxon>
        <taxon>Pseudomonadati</taxon>
        <taxon>Bacteroidota</taxon>
        <taxon>Chitinophagia</taxon>
        <taxon>Chitinophagales</taxon>
        <taxon>Chitinophagaceae</taxon>
        <taxon>Niabella</taxon>
    </lineage>
</organism>
<reference evidence="8 9" key="1">
    <citation type="submission" date="2013-12" db="EMBL/GenBank/DDBJ databases">
        <authorList>
            <consortium name="DOE Joint Genome Institute"/>
            <person name="Eisen J."/>
            <person name="Huntemann M."/>
            <person name="Han J."/>
            <person name="Chen A."/>
            <person name="Kyrpides N."/>
            <person name="Mavromatis K."/>
            <person name="Markowitz V."/>
            <person name="Palaniappan K."/>
            <person name="Ivanova N."/>
            <person name="Schaumberg A."/>
            <person name="Pati A."/>
            <person name="Liolios K."/>
            <person name="Nordberg H.P."/>
            <person name="Cantor M.N."/>
            <person name="Hua S.X."/>
            <person name="Woyke T."/>
        </authorList>
    </citation>
    <scope>NUCLEOTIDE SEQUENCE [LARGE SCALE GENOMIC DNA]</scope>
    <source>
        <strain evidence="9">DSM 19437</strain>
    </source>
</reference>
<dbReference type="STRING" id="929713.NIASO_18985"/>
<dbReference type="SUPFAM" id="SSF48452">
    <property type="entry name" value="TPR-like"/>
    <property type="match status" value="1"/>
</dbReference>
<dbReference type="HOGENOM" id="CLU_015553_0_1_10"/>
<dbReference type="OrthoDB" id="5694214at2"/>
<evidence type="ECO:0000259" key="7">
    <source>
        <dbReference type="Pfam" id="PF14322"/>
    </source>
</evidence>
<dbReference type="Proteomes" id="UP000003586">
    <property type="component" value="Chromosome"/>
</dbReference>
<dbReference type="KEGG" id="nso:NIASO_18985"/>
<feature type="domain" description="RagB/SusD" evidence="6">
    <location>
        <begin position="300"/>
        <end position="652"/>
    </location>
</feature>
<accession>W0F0Y8</accession>
<comment type="similarity">
    <text evidence="2">Belongs to the SusD family.</text>
</comment>
<evidence type="ECO:0000256" key="5">
    <source>
        <dbReference type="ARBA" id="ARBA00023237"/>
    </source>
</evidence>
<dbReference type="InterPro" id="IPR011990">
    <property type="entry name" value="TPR-like_helical_dom_sf"/>
</dbReference>
<evidence type="ECO:0000256" key="4">
    <source>
        <dbReference type="ARBA" id="ARBA00023136"/>
    </source>
</evidence>
<dbReference type="Pfam" id="PF07980">
    <property type="entry name" value="SusD_RagB"/>
    <property type="match status" value="1"/>
</dbReference>
<keyword evidence="4" id="KW-0472">Membrane</keyword>
<evidence type="ECO:0000259" key="6">
    <source>
        <dbReference type="Pfam" id="PF07980"/>
    </source>
</evidence>
<feature type="domain" description="SusD-like N-terminal" evidence="7">
    <location>
        <begin position="24"/>
        <end position="196"/>
    </location>
</feature>
<dbReference type="InterPro" id="IPR033985">
    <property type="entry name" value="SusD-like_N"/>
</dbReference>
<dbReference type="eggNOG" id="COG0547">
    <property type="taxonomic scope" value="Bacteria"/>
</dbReference>
<proteinExistence type="inferred from homology"/>
<dbReference type="Gene3D" id="1.25.40.390">
    <property type="match status" value="1"/>
</dbReference>
<dbReference type="RefSeq" id="WP_008588188.1">
    <property type="nucleotide sequence ID" value="NZ_CP007035.1"/>
</dbReference>
<dbReference type="GO" id="GO:0009279">
    <property type="term" value="C:cell outer membrane"/>
    <property type="evidence" value="ECO:0007669"/>
    <property type="project" value="UniProtKB-SubCell"/>
</dbReference>
<dbReference type="AlphaFoldDB" id="W0F0Y8"/>
<evidence type="ECO:0000256" key="3">
    <source>
        <dbReference type="ARBA" id="ARBA00022729"/>
    </source>
</evidence>
<dbReference type="InterPro" id="IPR012944">
    <property type="entry name" value="SusD_RagB_dom"/>
</dbReference>
<keyword evidence="9" id="KW-1185">Reference proteome</keyword>
<evidence type="ECO:0000256" key="1">
    <source>
        <dbReference type="ARBA" id="ARBA00004442"/>
    </source>
</evidence>
<protein>
    <submittedName>
        <fullName evidence="8">Carbohydrate-binding protein SusD</fullName>
    </submittedName>
</protein>
<comment type="subcellular location">
    <subcellularLocation>
        <location evidence="1">Cell outer membrane</location>
    </subcellularLocation>
</comment>
<evidence type="ECO:0000256" key="2">
    <source>
        <dbReference type="ARBA" id="ARBA00006275"/>
    </source>
</evidence>
<dbReference type="PROSITE" id="PS51257">
    <property type="entry name" value="PROKAR_LIPOPROTEIN"/>
    <property type="match status" value="1"/>
</dbReference>
<gene>
    <name evidence="8" type="ORF">NIASO_18985</name>
</gene>
<keyword evidence="3" id="KW-0732">Signal</keyword>
<keyword evidence="5" id="KW-0998">Cell outer membrane</keyword>
<name>W0F0Y8_9BACT</name>
<sequence>MLGNRFKISIILIFLVFCSCTKNFLDKKPANQLTAETAFATYQNFQTYAWGLYDYFAGYGNSGATMPPAFNSQENANSDNISSGTQSAYANQSKLAPSAAGGNTGSLEIAQWNFSYVRRVNILLDNIDQSSMSQADKDHWRSVGYFFRALRYYDLIAAFGDVPWLEHALSDTSTSVLFGSRTPRDEVAQHVLDNLVWAESHIKPAGEGAKTNTINQDCVRFLLSRFGLFEGTWRKYHGLTGADQYLEACKTYSQKLIASYPSLMSNYDDVYNSEDLSGGKPGIILYKQYVNTIFNNPQVTRYTASTSWNCEVPKNAVESFLCTDGRPVSTSSVYKGDDSIYAAFKNRDRRLYYMVVPPYSVKFINTSVTNQAGNSDNLWAYDPNPDHGYFIHYMNDSIAGNVGKKLPALSQTVDMKSGNVIPNFPHFSSYTVALSHLPTAAVGISQMVGKLGYFFWKFYNRLPMDGSSNYGGTQDCPLFRIGEVMVNYAEAMWELGAFDQGIADQTINVLRKRANPTSWPAMKMTVAAIDGGFDLNRDPSVDPVLWEIRRERRVELFGDGFRFNDLKRWGKGAYMNTTLLGVKIYDKNKMYPNIKIGSTTLNNTNILIDGGGNSGYVKNLPAPIGWLDKYYLEPIPLQEIAINPDLSQNPGW</sequence>
<dbReference type="EMBL" id="CP007035">
    <property type="protein sequence ID" value="AHF16695.1"/>
    <property type="molecule type" value="Genomic_DNA"/>
</dbReference>